<evidence type="ECO:0000256" key="1">
    <source>
        <dbReference type="ARBA" id="ARBA00004141"/>
    </source>
</evidence>
<feature type="transmembrane region" description="Helical" evidence="5">
    <location>
        <begin position="150"/>
        <end position="171"/>
    </location>
</feature>
<dbReference type="AlphaFoldDB" id="A0A7R8UEG0"/>
<dbReference type="OrthoDB" id="6285520at2759"/>
<feature type="transmembrane region" description="Helical" evidence="5">
    <location>
        <begin position="74"/>
        <end position="92"/>
    </location>
</feature>
<evidence type="ECO:0000256" key="3">
    <source>
        <dbReference type="ARBA" id="ARBA00022989"/>
    </source>
</evidence>
<feature type="transmembrane region" description="Helical" evidence="5">
    <location>
        <begin position="120"/>
        <end position="138"/>
    </location>
</feature>
<dbReference type="EMBL" id="LR899009">
    <property type="protein sequence ID" value="CAD7079292.1"/>
    <property type="molecule type" value="Genomic_DNA"/>
</dbReference>
<gene>
    <name evidence="6" type="ORF">HERILL_LOCUS2513</name>
</gene>
<comment type="similarity">
    <text evidence="5">Belongs to the BI1 family.</text>
</comment>
<keyword evidence="7" id="KW-1185">Reference proteome</keyword>
<evidence type="ECO:0000313" key="6">
    <source>
        <dbReference type="EMBL" id="CAD7079292.1"/>
    </source>
</evidence>
<dbReference type="Proteomes" id="UP000594454">
    <property type="component" value="Chromosome 1"/>
</dbReference>
<evidence type="ECO:0008006" key="8">
    <source>
        <dbReference type="Google" id="ProtNLM"/>
    </source>
</evidence>
<reference evidence="6 7" key="1">
    <citation type="submission" date="2020-11" db="EMBL/GenBank/DDBJ databases">
        <authorList>
            <person name="Wallbank WR R."/>
            <person name="Pardo Diaz C."/>
            <person name="Kozak K."/>
            <person name="Martin S."/>
            <person name="Jiggins C."/>
            <person name="Moest M."/>
            <person name="Warren A I."/>
            <person name="Generalovic N T."/>
            <person name="Byers J.R.P. K."/>
            <person name="Montejo-Kovacevich G."/>
            <person name="Yen C E."/>
        </authorList>
    </citation>
    <scope>NUCLEOTIDE SEQUENCE [LARGE SCALE GENOMIC DNA]</scope>
</reference>
<evidence type="ECO:0000256" key="4">
    <source>
        <dbReference type="ARBA" id="ARBA00023136"/>
    </source>
</evidence>
<feature type="transmembrane region" description="Helical" evidence="5">
    <location>
        <begin position="240"/>
        <end position="257"/>
    </location>
</feature>
<evidence type="ECO:0000256" key="5">
    <source>
        <dbReference type="RuleBase" id="RU004379"/>
    </source>
</evidence>
<evidence type="ECO:0000313" key="7">
    <source>
        <dbReference type="Proteomes" id="UP000594454"/>
    </source>
</evidence>
<organism evidence="6 7">
    <name type="scientific">Hermetia illucens</name>
    <name type="common">Black soldier fly</name>
    <dbReference type="NCBI Taxonomy" id="343691"/>
    <lineage>
        <taxon>Eukaryota</taxon>
        <taxon>Metazoa</taxon>
        <taxon>Ecdysozoa</taxon>
        <taxon>Arthropoda</taxon>
        <taxon>Hexapoda</taxon>
        <taxon>Insecta</taxon>
        <taxon>Pterygota</taxon>
        <taxon>Neoptera</taxon>
        <taxon>Endopterygota</taxon>
        <taxon>Diptera</taxon>
        <taxon>Brachycera</taxon>
        <taxon>Stratiomyomorpha</taxon>
        <taxon>Stratiomyidae</taxon>
        <taxon>Hermetiinae</taxon>
        <taxon>Hermetia</taxon>
    </lineage>
</organism>
<protein>
    <recommendedName>
        <fullName evidence="8">Growth hormone-inducible transmembrane protein</fullName>
    </recommendedName>
</protein>
<dbReference type="GO" id="GO:0005743">
    <property type="term" value="C:mitochondrial inner membrane"/>
    <property type="evidence" value="ECO:0007669"/>
    <property type="project" value="TreeGrafter"/>
</dbReference>
<evidence type="ECO:0000256" key="2">
    <source>
        <dbReference type="ARBA" id="ARBA00022692"/>
    </source>
</evidence>
<comment type="subcellular location">
    <subcellularLocation>
        <location evidence="1">Membrane</location>
        <topology evidence="1">Multi-pass membrane protein</topology>
    </subcellularLocation>
</comment>
<dbReference type="OMA" id="NHREYAT"/>
<dbReference type="InterPro" id="IPR006214">
    <property type="entry name" value="Bax_inhibitor_1-related"/>
</dbReference>
<proteinExistence type="inferred from homology"/>
<dbReference type="PANTHER" id="PTHR23291">
    <property type="entry name" value="BAX INHIBITOR-RELATED"/>
    <property type="match status" value="1"/>
</dbReference>
<feature type="transmembrane region" description="Helical" evidence="5">
    <location>
        <begin position="263"/>
        <end position="285"/>
    </location>
</feature>
<dbReference type="Pfam" id="PF01027">
    <property type="entry name" value="Bax1-I"/>
    <property type="match status" value="1"/>
</dbReference>
<sequence length="337" mass="36450">MIMSKLFSPLSKHLFFSTIPRISLRREFRFRAFVRRFCEKKNETERTYAEAQKQSLKERAMGPPGPNAYAMGKGAMAGGAIIGLLALCYYGIGMGQEKGNVMNKSKLWPKYVHERIRSTYAYLGGSVMISAISSFLVFNTPPLLFLVTRTGILSVLATTAAIIASGYVAQTLPYEEGLGLKQLAWMGHCVIMGAAIAPMCFLGGPVMIRAAMYTGGIVGGLSAVAICAPSDKFLYMGGPLAIGLGLLIAASLASLWLPPTTAIGAGISSFTLYGGLLIFSGFLLYDTQRIIYTAENHPIVSNHKFDPISAAISVYMDILNIFIRMAVILSGDQGKRR</sequence>
<accession>A0A7R8UEG0</accession>
<dbReference type="PANTHER" id="PTHR23291:SF112">
    <property type="entry name" value="GROWTH HORMONE-INDUCIBLE TRANSMEMBRANE PROTEIN"/>
    <property type="match status" value="1"/>
</dbReference>
<name>A0A7R8UEG0_HERIL</name>
<keyword evidence="3 5" id="KW-1133">Transmembrane helix</keyword>
<dbReference type="InParanoid" id="A0A7R8UEG0"/>
<feature type="transmembrane region" description="Helical" evidence="5">
    <location>
        <begin position="210"/>
        <end position="228"/>
    </location>
</feature>
<keyword evidence="2 5" id="KW-0812">Transmembrane</keyword>
<keyword evidence="4 5" id="KW-0472">Membrane</keyword>
<feature type="transmembrane region" description="Helical" evidence="5">
    <location>
        <begin position="183"/>
        <end position="204"/>
    </location>
</feature>